<evidence type="ECO:0000313" key="12">
    <source>
        <dbReference type="EMBL" id="KAJ1700560.1"/>
    </source>
</evidence>
<dbReference type="GO" id="GO:0016763">
    <property type="term" value="F:pentosyltransferase activity"/>
    <property type="evidence" value="ECO:0007669"/>
    <property type="project" value="UniProtKB-ARBA"/>
</dbReference>
<evidence type="ECO:0000256" key="5">
    <source>
        <dbReference type="ARBA" id="ARBA00022692"/>
    </source>
</evidence>
<evidence type="ECO:0000256" key="2">
    <source>
        <dbReference type="ARBA" id="ARBA00004881"/>
    </source>
</evidence>
<keyword evidence="7 10" id="KW-0472">Membrane</keyword>
<evidence type="ECO:0000313" key="13">
    <source>
        <dbReference type="Proteomes" id="UP001151287"/>
    </source>
</evidence>
<evidence type="ECO:0000256" key="7">
    <source>
        <dbReference type="ARBA" id="ARBA00023136"/>
    </source>
</evidence>
<dbReference type="AlphaFoldDB" id="A0A9Q0HWJ0"/>
<gene>
    <name evidence="12" type="ORF">LUZ63_000339</name>
</gene>
<keyword evidence="8" id="KW-0325">Glycoprotein</keyword>
<dbReference type="Proteomes" id="UP001151287">
    <property type="component" value="Unassembled WGS sequence"/>
</dbReference>
<comment type="pathway">
    <text evidence="2">Glycan metabolism.</text>
</comment>
<dbReference type="PANTHER" id="PTHR20961:SF38">
    <property type="entry name" value="PROTEIN O-LINKED-MANNOSE BETA-1,4-N-ACETYLGLUCOSAMINYLTRANSFERASE 2"/>
    <property type="match status" value="1"/>
</dbReference>
<evidence type="ECO:0000256" key="4">
    <source>
        <dbReference type="ARBA" id="ARBA00022679"/>
    </source>
</evidence>
<keyword evidence="4" id="KW-0808">Transferase</keyword>
<keyword evidence="5 10" id="KW-0812">Transmembrane</keyword>
<evidence type="ECO:0000256" key="3">
    <source>
        <dbReference type="ARBA" id="ARBA00022676"/>
    </source>
</evidence>
<sequence length="507" mass="57837">MRTKASEHPNQHTPVSTPKENHNIQTQIEPSSKVIMSTSITIPLEKSSKIHAPAPKTVSFPNNSSLKHSLFLVTLFIFLLLFIQFKALESPLHFSWPLLGSQLSDQDITSMLRDSVTFLPLKDLRFSKEPESGHTWFMSSVNDTFEPNESEYLYFPSNSSKGRLLCFSAHDPHDGAKNSYAFAWHEVLPHGAILLPGLTYVSDTYYDHSNLWHGLNAIAPFIAWNMRKGCVAPARWVLFHWGELRTEMGNWVNTIAEVAIGKAEIETFKGIEGPKCFEEAVVFRHNHGAMSEARVREVYDRIRCKAREFCKVEMDKIRDKKDVQMTLFLRTGARSFKNESVVVSVFEEECRKAGNCRVKVEKTDNLSFCDQVRLMSETDILVTPHGAQMTNILFMERNSSVMEFYPKGWEDLAGVGQYVYKWLSDWAGMRHQGVWRDPEGPPCPDPSDKLQCFFDFKDRQIGHDPAYFSTWASKVLQDMKEHRQAISVNGNDLSATRTNFCQCGTSV</sequence>
<dbReference type="EMBL" id="JAMQYH010000001">
    <property type="protein sequence ID" value="KAJ1700560.1"/>
    <property type="molecule type" value="Genomic_DNA"/>
</dbReference>
<dbReference type="OrthoDB" id="529273at2759"/>
<feature type="region of interest" description="Disordered" evidence="9">
    <location>
        <begin position="1"/>
        <end position="24"/>
    </location>
</feature>
<evidence type="ECO:0000256" key="1">
    <source>
        <dbReference type="ARBA" id="ARBA00004323"/>
    </source>
</evidence>
<evidence type="ECO:0000259" key="11">
    <source>
        <dbReference type="Pfam" id="PF04577"/>
    </source>
</evidence>
<evidence type="ECO:0000256" key="6">
    <source>
        <dbReference type="ARBA" id="ARBA00022989"/>
    </source>
</evidence>
<name>A0A9Q0HWJ0_9POAL</name>
<feature type="compositionally biased region" description="Polar residues" evidence="9">
    <location>
        <begin position="11"/>
        <end position="24"/>
    </location>
</feature>
<comment type="caution">
    <text evidence="12">The sequence shown here is derived from an EMBL/GenBank/DDBJ whole genome shotgun (WGS) entry which is preliminary data.</text>
</comment>
<keyword evidence="6 10" id="KW-1133">Transmembrane helix</keyword>
<comment type="subcellular location">
    <subcellularLocation>
        <location evidence="1">Golgi apparatus membrane</location>
        <topology evidence="1">Single-pass type II membrane protein</topology>
    </subcellularLocation>
</comment>
<evidence type="ECO:0000256" key="8">
    <source>
        <dbReference type="ARBA" id="ARBA00023180"/>
    </source>
</evidence>
<evidence type="ECO:0000256" key="9">
    <source>
        <dbReference type="SAM" id="MobiDB-lite"/>
    </source>
</evidence>
<dbReference type="Pfam" id="PF04577">
    <property type="entry name" value="Glyco_transf_61"/>
    <property type="match status" value="1"/>
</dbReference>
<dbReference type="InterPro" id="IPR007657">
    <property type="entry name" value="Glycosyltransferase_61"/>
</dbReference>
<keyword evidence="13" id="KW-1185">Reference proteome</keyword>
<organism evidence="12 13">
    <name type="scientific">Rhynchospora breviuscula</name>
    <dbReference type="NCBI Taxonomy" id="2022672"/>
    <lineage>
        <taxon>Eukaryota</taxon>
        <taxon>Viridiplantae</taxon>
        <taxon>Streptophyta</taxon>
        <taxon>Embryophyta</taxon>
        <taxon>Tracheophyta</taxon>
        <taxon>Spermatophyta</taxon>
        <taxon>Magnoliopsida</taxon>
        <taxon>Liliopsida</taxon>
        <taxon>Poales</taxon>
        <taxon>Cyperaceae</taxon>
        <taxon>Cyperoideae</taxon>
        <taxon>Rhynchosporeae</taxon>
        <taxon>Rhynchospora</taxon>
    </lineage>
</organism>
<dbReference type="PANTHER" id="PTHR20961">
    <property type="entry name" value="GLYCOSYLTRANSFERASE"/>
    <property type="match status" value="1"/>
</dbReference>
<feature type="transmembrane region" description="Helical" evidence="10">
    <location>
        <begin position="70"/>
        <end position="88"/>
    </location>
</feature>
<keyword evidence="3" id="KW-0328">Glycosyltransferase</keyword>
<dbReference type="GO" id="GO:0000139">
    <property type="term" value="C:Golgi membrane"/>
    <property type="evidence" value="ECO:0007669"/>
    <property type="project" value="UniProtKB-SubCell"/>
</dbReference>
<feature type="domain" description="Glycosyltransferase 61 catalytic" evidence="11">
    <location>
        <begin position="303"/>
        <end position="402"/>
    </location>
</feature>
<reference evidence="12" key="1">
    <citation type="journal article" date="2022" name="Cell">
        <title>Repeat-based holocentromeres influence genome architecture and karyotype evolution.</title>
        <authorList>
            <person name="Hofstatter P.G."/>
            <person name="Thangavel G."/>
            <person name="Lux T."/>
            <person name="Neumann P."/>
            <person name="Vondrak T."/>
            <person name="Novak P."/>
            <person name="Zhang M."/>
            <person name="Costa L."/>
            <person name="Castellani M."/>
            <person name="Scott A."/>
            <person name="Toegelov H."/>
            <person name="Fuchs J."/>
            <person name="Mata-Sucre Y."/>
            <person name="Dias Y."/>
            <person name="Vanzela A.L.L."/>
            <person name="Huettel B."/>
            <person name="Almeida C.C.S."/>
            <person name="Simkova H."/>
            <person name="Souza G."/>
            <person name="Pedrosa-Harand A."/>
            <person name="Macas J."/>
            <person name="Mayer K.F.X."/>
            <person name="Houben A."/>
            <person name="Marques A."/>
        </authorList>
    </citation>
    <scope>NUCLEOTIDE SEQUENCE</scope>
    <source>
        <strain evidence="12">RhyBre1mFocal</strain>
    </source>
</reference>
<protein>
    <recommendedName>
        <fullName evidence="11">Glycosyltransferase 61 catalytic domain-containing protein</fullName>
    </recommendedName>
</protein>
<feature type="compositionally biased region" description="Basic and acidic residues" evidence="9">
    <location>
        <begin position="1"/>
        <end position="10"/>
    </location>
</feature>
<proteinExistence type="predicted"/>
<accession>A0A9Q0HWJ0</accession>
<evidence type="ECO:0000256" key="10">
    <source>
        <dbReference type="SAM" id="Phobius"/>
    </source>
</evidence>
<dbReference type="InterPro" id="IPR049625">
    <property type="entry name" value="Glyco_transf_61_cat"/>
</dbReference>